<dbReference type="OrthoDB" id="2628816at2"/>
<keyword evidence="2" id="KW-0472">Membrane</keyword>
<evidence type="ECO:0000313" key="3">
    <source>
        <dbReference type="EMBL" id="PYI54045.1"/>
    </source>
</evidence>
<gene>
    <name evidence="3" type="ORF">DLM86_16000</name>
</gene>
<sequence length="469" mass="50824">MNEPNPDWYGRLSKGPFAAKTVTNRLMAETERKIGRRLSRRGGFKAGAVVGACLLCGMAILTFGLNGWKQPPGTGKDVPEPIPAPSVVRPPTTEPESPPASEEPDADGVYVVRNGSEVGQGPVSRTHTTLGGIRIGDTQEQVRALLGEPGERTIAAGTPYPLWRYPEWDMDVTFYRKAEIEPAGGVLSVSIGARSSQRLTDRVAGGIAAGDGLDRLLELYRPLGGTADDGTERRFWIRGSEPAGNGLYKPVVRIAMKEGRVSGISLDNEGDDPNPTPGTDVINGKPVRARAVSGTGELLVLPDGEETVGLLEAPSCLGREIDYRFAGAYRTYFKGKDGQPAALSDRPIPDLIYPSNESLPFPKLSFDTFEAFYFIPRYADCHGLTFYLYGTDDKGAYPFRFELEDGSVSDTFYVLPGTKPKAENDFLVTYGGGGAGTDGYTRYSFKPDPGGKLMKLVQTDRLKERPKLE</sequence>
<dbReference type="AlphaFoldDB" id="A0A2V5K415"/>
<protein>
    <submittedName>
        <fullName evidence="3">Uncharacterized protein</fullName>
    </submittedName>
</protein>
<proteinExistence type="predicted"/>
<keyword evidence="4" id="KW-1185">Reference proteome</keyword>
<feature type="transmembrane region" description="Helical" evidence="2">
    <location>
        <begin position="46"/>
        <end position="68"/>
    </location>
</feature>
<organism evidence="3 4">
    <name type="scientific">Paenibacillus flagellatus</name>
    <dbReference type="NCBI Taxonomy" id="2211139"/>
    <lineage>
        <taxon>Bacteria</taxon>
        <taxon>Bacillati</taxon>
        <taxon>Bacillota</taxon>
        <taxon>Bacilli</taxon>
        <taxon>Bacillales</taxon>
        <taxon>Paenibacillaceae</taxon>
        <taxon>Paenibacillus</taxon>
    </lineage>
</organism>
<evidence type="ECO:0000313" key="4">
    <source>
        <dbReference type="Proteomes" id="UP000247476"/>
    </source>
</evidence>
<keyword evidence="2" id="KW-0812">Transmembrane</keyword>
<name>A0A2V5K415_9BACL</name>
<comment type="caution">
    <text evidence="3">The sequence shown here is derived from an EMBL/GenBank/DDBJ whole genome shotgun (WGS) entry which is preliminary data.</text>
</comment>
<feature type="region of interest" description="Disordered" evidence="1">
    <location>
        <begin position="72"/>
        <end position="107"/>
    </location>
</feature>
<evidence type="ECO:0000256" key="1">
    <source>
        <dbReference type="SAM" id="MobiDB-lite"/>
    </source>
</evidence>
<dbReference type="EMBL" id="QJVJ01000006">
    <property type="protein sequence ID" value="PYI54045.1"/>
    <property type="molecule type" value="Genomic_DNA"/>
</dbReference>
<dbReference type="Proteomes" id="UP000247476">
    <property type="component" value="Unassembled WGS sequence"/>
</dbReference>
<reference evidence="3 4" key="1">
    <citation type="submission" date="2018-05" db="EMBL/GenBank/DDBJ databases">
        <title>Paenibacillus flagellatus sp. nov., isolated from selenium mineral soil.</title>
        <authorList>
            <person name="Dai X."/>
        </authorList>
    </citation>
    <scope>NUCLEOTIDE SEQUENCE [LARGE SCALE GENOMIC DNA]</scope>
    <source>
        <strain evidence="3 4">DXL2</strain>
    </source>
</reference>
<evidence type="ECO:0000256" key="2">
    <source>
        <dbReference type="SAM" id="Phobius"/>
    </source>
</evidence>
<dbReference type="RefSeq" id="WP_110841030.1">
    <property type="nucleotide sequence ID" value="NZ_QJVJ01000006.1"/>
</dbReference>
<accession>A0A2V5K415</accession>
<keyword evidence="2" id="KW-1133">Transmembrane helix</keyword>